<dbReference type="PANTHER" id="PTHR19959:SF119">
    <property type="entry name" value="FUNGAL LIPASE-LIKE DOMAIN-CONTAINING PROTEIN"/>
    <property type="match status" value="1"/>
</dbReference>
<dbReference type="Pfam" id="PF13374">
    <property type="entry name" value="TPR_10"/>
    <property type="match status" value="1"/>
</dbReference>
<comment type="caution">
    <text evidence="1">The sequence shown here is derived from an EMBL/GenBank/DDBJ whole genome shotgun (WGS) entry which is preliminary data.</text>
</comment>
<dbReference type="RefSeq" id="WP_381607168.1">
    <property type="nucleotide sequence ID" value="NZ_JBHTEB010000001.1"/>
</dbReference>
<dbReference type="InterPro" id="IPR011990">
    <property type="entry name" value="TPR-like_helical_dom_sf"/>
</dbReference>
<gene>
    <name evidence="1" type="ORF">ACFQZ6_11095</name>
</gene>
<proteinExistence type="predicted"/>
<dbReference type="Pfam" id="PF13365">
    <property type="entry name" value="Trypsin_2"/>
    <property type="match status" value="1"/>
</dbReference>
<dbReference type="SUPFAM" id="SSF50494">
    <property type="entry name" value="Trypsin-like serine proteases"/>
    <property type="match status" value="1"/>
</dbReference>
<dbReference type="InterPro" id="IPR009003">
    <property type="entry name" value="Peptidase_S1_PA"/>
</dbReference>
<evidence type="ECO:0000313" key="1">
    <source>
        <dbReference type="EMBL" id="MFD0314765.1"/>
    </source>
</evidence>
<sequence>MSLKRVAVVRAAVGDGRAVQGSGYLVAPGLVLTAAHVVTPRPPSGQVLVELPRALPGAVLPAEVVWSRYDDDVDAALLRLDGGPAEVPPLRWGELVTELPGREVEAAGFPRMQRTPTGIRGLEQLTGHVHPGTGAPGRRYEILSGTAPVRSGERDGTTPWSGMSGAAVFHHHLLIGVVRHDRRPDGGSRLTATRAVDLLDDPGFRAAVHTATGVRPLPEPAELAPLLTPLAPEGYQGSPTMLLRADAEVVPFQGREREQRELLDWCERDEPTVTAVILAGTGGQGKSRLARWLVTEMTERGWVAGQLDRSDGGSAPAAADLSVFTEVERELLLVVDYADRRPQELREFLRLMNRRSRHWPKVRLLLVARAPGAWNKDPMRADAQVRSILSEAPVIELSAIAHPAAAREEFFRTATRSFSERLDRMPGVRPPVDARGATTRWAEVARSLPVPGTLDEERYGNPLDLQMAALAALLDHGRGHASAAPNEPSEATLLNHEEDYWESAAPTYRVDMSSELLRRVVAAATLCGAANKKEALRTVTRVPELPATQHSEVALLLRKLYPPPPERFWGRLQPDRVAEFLAWQAVAKHENFLAAMLADASPAQQEQLLTDLVQAALAHERAGRIKEGARLLREIETAAEDVGGLHTEALRGCYSALPDWESPPLVRFGLWVTERLVTAFTERGTPADPAERLRDAADLAWAWHQRWAWSSRAYRGGNVEWITKAVELRRALVAEDARAHLLSLATSLKALGYHYTRLGDHEAALRATWECCTILEGLMREDPRTHEAHFANALHNLSIDFRNLGHRRAADLALEQSLKIQTRLMGPTPDRYRQQFARSLAVLARAHGQQGRRRLAIAAAQGAVLHYRQAAAQDPVWGRPLLAWALGVLAEYRVQLPDPGDQSDALTQAEEAAALQRVRAEHYPEDFGTEYAWSMNDLVDHCLSAGQAQRALPHAKEAVRVWASLAEADLDTAGGELAESLRTLADVHRRVGDRARALVAVRRAVALCRRLPDASSAYRREALARYLWTWASICLDTADPRNAAHLVAGVRPALESLAVMRGLHDGRLRYPDGSPFGAVGTLHALERRLGRVTTPS</sequence>
<keyword evidence="2" id="KW-1185">Reference proteome</keyword>
<dbReference type="InterPro" id="IPR027417">
    <property type="entry name" value="P-loop_NTPase"/>
</dbReference>
<dbReference type="SUPFAM" id="SSF52540">
    <property type="entry name" value="P-loop containing nucleoside triphosphate hydrolases"/>
    <property type="match status" value="1"/>
</dbReference>
<protein>
    <submittedName>
        <fullName evidence="1">Trypsin-like peptidase domain-containing protein</fullName>
    </submittedName>
</protein>
<accession>A0ABW2W5J6</accession>
<name>A0ABW2W5J6_9ACTN</name>
<dbReference type="SUPFAM" id="SSF48452">
    <property type="entry name" value="TPR-like"/>
    <property type="match status" value="2"/>
</dbReference>
<reference evidence="2" key="1">
    <citation type="journal article" date="2019" name="Int. J. Syst. Evol. Microbiol.">
        <title>The Global Catalogue of Microorganisms (GCM) 10K type strain sequencing project: providing services to taxonomists for standard genome sequencing and annotation.</title>
        <authorList>
            <consortium name="The Broad Institute Genomics Platform"/>
            <consortium name="The Broad Institute Genome Sequencing Center for Infectious Disease"/>
            <person name="Wu L."/>
            <person name="Ma J."/>
        </authorList>
    </citation>
    <scope>NUCLEOTIDE SEQUENCE [LARGE SCALE GENOMIC DNA]</scope>
    <source>
        <strain evidence="2">CGMCC 4.7400</strain>
    </source>
</reference>
<dbReference type="EMBL" id="JBHTEB010000001">
    <property type="protein sequence ID" value="MFD0314765.1"/>
    <property type="molecule type" value="Genomic_DNA"/>
</dbReference>
<dbReference type="Gene3D" id="1.25.40.10">
    <property type="entry name" value="Tetratricopeptide repeat domain"/>
    <property type="match status" value="2"/>
</dbReference>
<dbReference type="Proteomes" id="UP001597023">
    <property type="component" value="Unassembled WGS sequence"/>
</dbReference>
<organism evidence="1 2">
    <name type="scientific">Streptomyces flavalbus</name>
    <dbReference type="NCBI Taxonomy" id="2665155"/>
    <lineage>
        <taxon>Bacteria</taxon>
        <taxon>Bacillati</taxon>
        <taxon>Actinomycetota</taxon>
        <taxon>Actinomycetes</taxon>
        <taxon>Kitasatosporales</taxon>
        <taxon>Streptomycetaceae</taxon>
        <taxon>Streptomyces</taxon>
    </lineage>
</organism>
<dbReference type="Gene3D" id="2.40.10.120">
    <property type="match status" value="1"/>
</dbReference>
<evidence type="ECO:0000313" key="2">
    <source>
        <dbReference type="Proteomes" id="UP001597023"/>
    </source>
</evidence>
<dbReference type="PANTHER" id="PTHR19959">
    <property type="entry name" value="KINESIN LIGHT CHAIN"/>
    <property type="match status" value="1"/>
</dbReference>